<keyword evidence="7 8" id="KW-0472">Membrane</keyword>
<dbReference type="EMBL" id="ONZP01000749">
    <property type="protein sequence ID" value="SPJ90379.1"/>
    <property type="molecule type" value="Genomic_DNA"/>
</dbReference>
<evidence type="ECO:0000256" key="4">
    <source>
        <dbReference type="ARBA" id="ARBA00022475"/>
    </source>
</evidence>
<dbReference type="PANTHER" id="PTHR31686">
    <property type="match status" value="1"/>
</dbReference>
<comment type="similarity">
    <text evidence="2">Belongs to the tellurite-resistance/dicarboxylate transporter (TDT) family.</text>
</comment>
<comment type="subcellular location">
    <subcellularLocation>
        <location evidence="1">Cell membrane</location>
        <topology evidence="1">Multi-pass membrane protein</topology>
    </subcellularLocation>
</comment>
<evidence type="ECO:0000256" key="3">
    <source>
        <dbReference type="ARBA" id="ARBA00022448"/>
    </source>
</evidence>
<feature type="transmembrane region" description="Helical" evidence="8">
    <location>
        <begin position="158"/>
        <end position="177"/>
    </location>
</feature>
<dbReference type="InterPro" id="IPR038665">
    <property type="entry name" value="Voltage-dep_anion_channel_sf"/>
</dbReference>
<dbReference type="Proteomes" id="UP001187734">
    <property type="component" value="Unassembled WGS sequence"/>
</dbReference>
<evidence type="ECO:0000256" key="8">
    <source>
        <dbReference type="SAM" id="Phobius"/>
    </source>
</evidence>
<accession>A0AAE8SQ45</accession>
<name>A0AAE8SQ45_9HYPO</name>
<dbReference type="Pfam" id="PF03595">
    <property type="entry name" value="SLAC1"/>
    <property type="match status" value="1"/>
</dbReference>
<evidence type="ECO:0000256" key="1">
    <source>
        <dbReference type="ARBA" id="ARBA00004651"/>
    </source>
</evidence>
<feature type="transmembrane region" description="Helical" evidence="8">
    <location>
        <begin position="82"/>
        <end position="106"/>
    </location>
</feature>
<dbReference type="Gene3D" id="1.50.10.150">
    <property type="entry name" value="Voltage-dependent anion channel"/>
    <property type="match status" value="1"/>
</dbReference>
<dbReference type="InterPro" id="IPR051629">
    <property type="entry name" value="Sulfite_efflux_TDT"/>
</dbReference>
<evidence type="ECO:0000256" key="5">
    <source>
        <dbReference type="ARBA" id="ARBA00022692"/>
    </source>
</evidence>
<dbReference type="GO" id="GO:0005886">
    <property type="term" value="C:plasma membrane"/>
    <property type="evidence" value="ECO:0007669"/>
    <property type="project" value="UniProtKB-SubCell"/>
</dbReference>
<keyword evidence="3" id="KW-0813">Transport</keyword>
<reference evidence="9" key="1">
    <citation type="submission" date="2018-03" db="EMBL/GenBank/DDBJ databases">
        <authorList>
            <person name="Guldener U."/>
        </authorList>
    </citation>
    <scope>NUCLEOTIDE SEQUENCE</scope>
</reference>
<organism evidence="9 10">
    <name type="scientific">Fusarium torulosum</name>
    <dbReference type="NCBI Taxonomy" id="33205"/>
    <lineage>
        <taxon>Eukaryota</taxon>
        <taxon>Fungi</taxon>
        <taxon>Dikarya</taxon>
        <taxon>Ascomycota</taxon>
        <taxon>Pezizomycotina</taxon>
        <taxon>Sordariomycetes</taxon>
        <taxon>Hypocreomycetidae</taxon>
        <taxon>Hypocreales</taxon>
        <taxon>Nectriaceae</taxon>
        <taxon>Fusarium</taxon>
    </lineage>
</organism>
<evidence type="ECO:0000256" key="7">
    <source>
        <dbReference type="ARBA" id="ARBA00023136"/>
    </source>
</evidence>
<keyword evidence="6 8" id="KW-1133">Transmembrane helix</keyword>
<protein>
    <submittedName>
        <fullName evidence="9">Related to malic acid transport protein</fullName>
    </submittedName>
</protein>
<gene>
    <name evidence="9" type="ORF">FTOL_13260</name>
</gene>
<dbReference type="GO" id="GO:0000319">
    <property type="term" value="F:sulfite transmembrane transporter activity"/>
    <property type="evidence" value="ECO:0007669"/>
    <property type="project" value="TreeGrafter"/>
</dbReference>
<dbReference type="InterPro" id="IPR004695">
    <property type="entry name" value="SLAC1/Mae1/Ssu1/TehA"/>
</dbReference>
<evidence type="ECO:0000256" key="6">
    <source>
        <dbReference type="ARBA" id="ARBA00022989"/>
    </source>
</evidence>
<feature type="transmembrane region" description="Helical" evidence="8">
    <location>
        <begin position="223"/>
        <end position="249"/>
    </location>
</feature>
<evidence type="ECO:0000313" key="9">
    <source>
        <dbReference type="EMBL" id="SPJ90379.1"/>
    </source>
</evidence>
<feature type="transmembrane region" description="Helical" evidence="8">
    <location>
        <begin position="127"/>
        <end position="152"/>
    </location>
</feature>
<evidence type="ECO:0000256" key="2">
    <source>
        <dbReference type="ARBA" id="ARBA00008566"/>
    </source>
</evidence>
<evidence type="ECO:0000313" key="10">
    <source>
        <dbReference type="Proteomes" id="UP001187734"/>
    </source>
</evidence>
<sequence length="275" mass="30372">MGPSTPAEHPPELGSSEVTYPSSEMAAHAVSTPEELKRNKHEFNHRGWRRTVANFTSSWFTVTMGTGITSILLHNLRYNGRWLFYISVIIFCLNIALFVLFSCISITRYTVLRGSWSSTLRHPAQAVFLGAIPVGLATIINMIVFVCVPAWGERAVHLAWALWWVDIVMAIACNLYIPHCIMRIEGITLDQVDPSWLSPVSADIVASGSGAIVANVLPNDQHAIWIVITSYILWGTSVPMAILILAMYYNRLMIHGCLPGQVAVTLPSLLSPDAN</sequence>
<keyword evidence="5 8" id="KW-0812">Transmembrane</keyword>
<keyword evidence="4" id="KW-1003">Cell membrane</keyword>
<feature type="transmembrane region" description="Helical" evidence="8">
    <location>
        <begin position="52"/>
        <end position="76"/>
    </location>
</feature>
<dbReference type="AlphaFoldDB" id="A0AAE8SQ45"/>
<keyword evidence="10" id="KW-1185">Reference proteome</keyword>
<proteinExistence type="inferred from homology"/>
<dbReference type="PANTHER" id="PTHR31686:SF1">
    <property type="entry name" value="SULFITE EFFLUX PUMP SSU1"/>
    <property type="match status" value="1"/>
</dbReference>
<comment type="caution">
    <text evidence="9">The sequence shown here is derived from an EMBL/GenBank/DDBJ whole genome shotgun (WGS) entry which is preliminary data.</text>
</comment>